<organism evidence="1 2">
    <name type="scientific">Melastoma candidum</name>
    <dbReference type="NCBI Taxonomy" id="119954"/>
    <lineage>
        <taxon>Eukaryota</taxon>
        <taxon>Viridiplantae</taxon>
        <taxon>Streptophyta</taxon>
        <taxon>Embryophyta</taxon>
        <taxon>Tracheophyta</taxon>
        <taxon>Spermatophyta</taxon>
        <taxon>Magnoliopsida</taxon>
        <taxon>eudicotyledons</taxon>
        <taxon>Gunneridae</taxon>
        <taxon>Pentapetalae</taxon>
        <taxon>rosids</taxon>
        <taxon>malvids</taxon>
        <taxon>Myrtales</taxon>
        <taxon>Melastomataceae</taxon>
        <taxon>Melastomatoideae</taxon>
        <taxon>Melastomateae</taxon>
        <taxon>Melastoma</taxon>
    </lineage>
</organism>
<dbReference type="EMBL" id="CM042883">
    <property type="protein sequence ID" value="KAI4371978.1"/>
    <property type="molecule type" value="Genomic_DNA"/>
</dbReference>
<keyword evidence="2" id="KW-1185">Reference proteome</keyword>
<reference evidence="2" key="1">
    <citation type="journal article" date="2023" name="Front. Plant Sci.">
        <title>Chromosomal-level genome assembly of Melastoma candidum provides insights into trichome evolution.</title>
        <authorList>
            <person name="Zhong Y."/>
            <person name="Wu W."/>
            <person name="Sun C."/>
            <person name="Zou P."/>
            <person name="Liu Y."/>
            <person name="Dai S."/>
            <person name="Zhou R."/>
        </authorList>
    </citation>
    <scope>NUCLEOTIDE SEQUENCE [LARGE SCALE GENOMIC DNA]</scope>
</reference>
<proteinExistence type="predicted"/>
<protein>
    <submittedName>
        <fullName evidence="1">Uncharacterized protein</fullName>
    </submittedName>
</protein>
<comment type="caution">
    <text evidence="1">The sequence shown here is derived from an EMBL/GenBank/DDBJ whole genome shotgun (WGS) entry which is preliminary data.</text>
</comment>
<evidence type="ECO:0000313" key="1">
    <source>
        <dbReference type="EMBL" id="KAI4371978.1"/>
    </source>
</evidence>
<evidence type="ECO:0000313" key="2">
    <source>
        <dbReference type="Proteomes" id="UP001057402"/>
    </source>
</evidence>
<dbReference type="Proteomes" id="UP001057402">
    <property type="component" value="Chromosome 4"/>
</dbReference>
<name>A0ACB9R0D3_9MYRT</name>
<gene>
    <name evidence="1" type="ORF">MLD38_010266</name>
</gene>
<accession>A0ACB9R0D3</accession>
<sequence length="92" mass="11050">MMNTRTAKFIMEVAPPQFISIMRHRSTKMLETISEEENDSFISLPNSFSITPSHLLHLHLHFHYFSYYYLLSLHVMGTRRASIRSRDHQRRR</sequence>